<organism evidence="2 3">
    <name type="scientific">Tannerella forsythia</name>
    <name type="common">Bacteroides forsythus</name>
    <dbReference type="NCBI Taxonomy" id="28112"/>
    <lineage>
        <taxon>Bacteria</taxon>
        <taxon>Pseudomonadati</taxon>
        <taxon>Bacteroidota</taxon>
        <taxon>Bacteroidia</taxon>
        <taxon>Bacteroidales</taxon>
        <taxon>Tannerellaceae</taxon>
        <taxon>Tannerella</taxon>
    </lineage>
</organism>
<feature type="domain" description="Outer membrane protein beta-barrel" evidence="1">
    <location>
        <begin position="363"/>
        <end position="746"/>
    </location>
</feature>
<dbReference type="Pfam" id="PF14905">
    <property type="entry name" value="OMP_b-brl_3"/>
    <property type="match status" value="1"/>
</dbReference>
<dbReference type="RefSeq" id="WP_124790764.1">
    <property type="nucleotide sequence ID" value="NZ_RQYN01000059.1"/>
</dbReference>
<accession>A0A3P1YNM3</accession>
<comment type="caution">
    <text evidence="2">The sequence shown here is derived from an EMBL/GenBank/DDBJ whole genome shotgun (WGS) entry which is preliminary data.</text>
</comment>
<name>A0A3P1YNM3_TANFO</name>
<evidence type="ECO:0000313" key="2">
    <source>
        <dbReference type="EMBL" id="RRD71506.1"/>
    </source>
</evidence>
<dbReference type="Pfam" id="PF13715">
    <property type="entry name" value="CarbopepD_reg_2"/>
    <property type="match status" value="1"/>
</dbReference>
<dbReference type="AlphaFoldDB" id="A0A3P1YNM3"/>
<dbReference type="InterPro" id="IPR041700">
    <property type="entry name" value="OMP_b-brl_3"/>
</dbReference>
<evidence type="ECO:0000259" key="1">
    <source>
        <dbReference type="Pfam" id="PF14905"/>
    </source>
</evidence>
<dbReference type="SUPFAM" id="SSF56935">
    <property type="entry name" value="Porins"/>
    <property type="match status" value="1"/>
</dbReference>
<reference evidence="2 3" key="1">
    <citation type="submission" date="2018-11" db="EMBL/GenBank/DDBJ databases">
        <title>Genomes From Bacteria Associated with the Canine Oral Cavity: a Test Case for Automated Genome-Based Taxonomic Assignment.</title>
        <authorList>
            <person name="Coil D.A."/>
            <person name="Jospin G."/>
            <person name="Darling A.E."/>
            <person name="Wallis C."/>
            <person name="Davis I.J."/>
            <person name="Harris S."/>
            <person name="Eisen J.A."/>
            <person name="Holcombe L.J."/>
            <person name="O'Flynn C."/>
        </authorList>
    </citation>
    <scope>NUCLEOTIDE SEQUENCE [LARGE SCALE GENOMIC DNA]</scope>
    <source>
        <strain evidence="2 3">OH1426_COT-023</strain>
    </source>
</reference>
<dbReference type="InterPro" id="IPR008969">
    <property type="entry name" value="CarboxyPept-like_regulatory"/>
</dbReference>
<dbReference type="EMBL" id="RQYN01000059">
    <property type="protein sequence ID" value="RRD71506.1"/>
    <property type="molecule type" value="Genomic_DNA"/>
</dbReference>
<evidence type="ECO:0000313" key="3">
    <source>
        <dbReference type="Proteomes" id="UP000279860"/>
    </source>
</evidence>
<dbReference type="Gene3D" id="2.60.40.1120">
    <property type="entry name" value="Carboxypeptidase-like, regulatory domain"/>
    <property type="match status" value="1"/>
</dbReference>
<gene>
    <name evidence="2" type="ORF">EII41_11875</name>
</gene>
<proteinExistence type="predicted"/>
<protein>
    <recommendedName>
        <fullName evidence="1">Outer membrane protein beta-barrel domain-containing protein</fullName>
    </recommendedName>
</protein>
<dbReference type="SUPFAM" id="SSF49464">
    <property type="entry name" value="Carboxypeptidase regulatory domain-like"/>
    <property type="match status" value="1"/>
</dbReference>
<sequence length="773" mass="88486">MRTFQWILLFLLSGMVWPLSAQITGRVVDTQNQPLEFANIALYALPDTTLITGTITDREGKFVLSSAHSGQSFLRISMLGYETKEIDPSRGEKGTIVLNAITQQLEDVVVTVRRIKRSPGGYAVNLQGEQTAQGKQANELLPFLPGITTENGLLKVLGQNIGVIYLDGIRIKDQKELAAIPAEQIQTVQVDYLAGSEELASIKGAVIRVQLKKQPQGGYYGRLSAGVTFMSKYGFTGDHLTSTYSYRYKKLSLYNSLYYNDSKAIGDIENQTLFRQSGTKINTVEQYRSWGRYIHDRLSLTYDLTENQTLGASFFLSTHHAKPTNDIRSEKITTEGKTLSRSTIETPYDYLQYQATARYNYVTDENGSELAVVADYLQNNEKDRMKTRLFGQEYAAGVTESRSRQITRMMETQISYDKLFTSGNALSTGVSYRLIRTDYDLRDFRNITEKPEARGQMPAIFSEFKGQINNFQYGIGLRVQQNRIEYHPSDRTASSKHSDWDLYPSADLLYMINPDQGHLFMLSYKRSVDEIPYSAISPYRKYESEHSYIRGNPELIAPKQSIVMAGLELFDKVSVSGIYMYGRNPIYHSTRVDPENPLLTYIMPKNGHHETLLGINLETRLQPTSWWQLKASAMYSLYGSETEDFKVSNQSKYYFSMNNNFTFSKNTGATLEGYYEPTYMFTNERYRTVYEMSGSVYKKFFNDKLECRLKCKLFRKGRIIETDTPKLWKSYANQTNEQYLQISVSYSFRGGKKVSVKQTESLQEYNKIESSKR</sequence>
<dbReference type="Proteomes" id="UP000279860">
    <property type="component" value="Unassembled WGS sequence"/>
</dbReference>